<dbReference type="InterPro" id="IPR012677">
    <property type="entry name" value="Nucleotide-bd_a/b_plait_sf"/>
</dbReference>
<evidence type="ECO:0000256" key="4">
    <source>
        <dbReference type="ARBA" id="ARBA00023242"/>
    </source>
</evidence>
<dbReference type="GO" id="GO:0000184">
    <property type="term" value="P:nuclear-transcribed mRNA catabolic process, nonsense-mediated decay"/>
    <property type="evidence" value="ECO:0007669"/>
    <property type="project" value="UniProtKB-KW"/>
</dbReference>
<sequence>MFQFVNVYFDNNIEKLLLKVVIRRLPPDFTLDTFQKQVSPIAPHNYLCFVKADGEGPCSFSRAYINFLNYKDVSDFKEKYDNYVFVGRNGAEYPAVVEFAPFQNVPRTYSKRRDVKCGTIQNDSYFIHFVQSTQNKRKVIERSEFDFQLKTASKNASLTPLLKYISEKRNEWKAENKRNSSKDKVAENCIVFVNSTMKRNNKFSVRNRKSKYINS</sequence>
<keyword evidence="7" id="KW-1185">Reference proteome</keyword>
<feature type="domain" description="UPF3" evidence="5">
    <location>
        <begin position="18"/>
        <end position="169"/>
    </location>
</feature>
<dbReference type="AlphaFoldDB" id="A0AAW1LZA6"/>
<dbReference type="Proteomes" id="UP001458880">
    <property type="component" value="Unassembled WGS sequence"/>
</dbReference>
<dbReference type="EMBL" id="JASPKY010000081">
    <property type="protein sequence ID" value="KAK9738906.1"/>
    <property type="molecule type" value="Genomic_DNA"/>
</dbReference>
<dbReference type="GO" id="GO:0005737">
    <property type="term" value="C:cytoplasm"/>
    <property type="evidence" value="ECO:0007669"/>
    <property type="project" value="TreeGrafter"/>
</dbReference>
<dbReference type="InterPro" id="IPR005120">
    <property type="entry name" value="UPF3_dom"/>
</dbReference>
<evidence type="ECO:0000259" key="5">
    <source>
        <dbReference type="Pfam" id="PF03467"/>
    </source>
</evidence>
<dbReference type="InterPro" id="IPR039722">
    <property type="entry name" value="Upf3"/>
</dbReference>
<dbReference type="GO" id="GO:0045727">
    <property type="term" value="P:positive regulation of translation"/>
    <property type="evidence" value="ECO:0007669"/>
    <property type="project" value="TreeGrafter"/>
</dbReference>
<evidence type="ECO:0000313" key="6">
    <source>
        <dbReference type="EMBL" id="KAK9738906.1"/>
    </source>
</evidence>
<dbReference type="GO" id="GO:0003729">
    <property type="term" value="F:mRNA binding"/>
    <property type="evidence" value="ECO:0007669"/>
    <property type="project" value="TreeGrafter"/>
</dbReference>
<reference evidence="6 7" key="1">
    <citation type="journal article" date="2024" name="BMC Genomics">
        <title>De novo assembly and annotation of Popillia japonica's genome with initial clues to its potential as an invasive pest.</title>
        <authorList>
            <person name="Cucini C."/>
            <person name="Boschi S."/>
            <person name="Funari R."/>
            <person name="Cardaioli E."/>
            <person name="Iannotti N."/>
            <person name="Marturano G."/>
            <person name="Paoli F."/>
            <person name="Bruttini M."/>
            <person name="Carapelli A."/>
            <person name="Frati F."/>
            <person name="Nardi F."/>
        </authorList>
    </citation>
    <scope>NUCLEOTIDE SEQUENCE [LARGE SCALE GENOMIC DNA]</scope>
    <source>
        <strain evidence="6">DMR45628</strain>
    </source>
</reference>
<dbReference type="PANTHER" id="PTHR13112">
    <property type="entry name" value="UPF3 REGULATOR OF NONSENSE TRANSCRIPTS-LIKE PROTEIN"/>
    <property type="match status" value="1"/>
</dbReference>
<name>A0AAW1LZA6_POPJA</name>
<evidence type="ECO:0000313" key="7">
    <source>
        <dbReference type="Proteomes" id="UP001458880"/>
    </source>
</evidence>
<evidence type="ECO:0000256" key="2">
    <source>
        <dbReference type="ARBA" id="ARBA00005991"/>
    </source>
</evidence>
<proteinExistence type="inferred from homology"/>
<dbReference type="GO" id="GO:0005730">
    <property type="term" value="C:nucleolus"/>
    <property type="evidence" value="ECO:0007669"/>
    <property type="project" value="TreeGrafter"/>
</dbReference>
<dbReference type="Gene3D" id="3.30.70.330">
    <property type="match status" value="1"/>
</dbReference>
<gene>
    <name evidence="6" type="ORF">QE152_g9495</name>
</gene>
<comment type="subcellular location">
    <subcellularLocation>
        <location evidence="1">Nucleus</location>
    </subcellularLocation>
</comment>
<dbReference type="SUPFAM" id="SSF54928">
    <property type="entry name" value="RNA-binding domain, RBD"/>
    <property type="match status" value="1"/>
</dbReference>
<evidence type="ECO:0000256" key="1">
    <source>
        <dbReference type="ARBA" id="ARBA00004123"/>
    </source>
</evidence>
<comment type="caution">
    <text evidence="6">The sequence shown here is derived from an EMBL/GenBank/DDBJ whole genome shotgun (WGS) entry which is preliminary data.</text>
</comment>
<dbReference type="Pfam" id="PF03467">
    <property type="entry name" value="Smg4_UPF3"/>
    <property type="match status" value="1"/>
</dbReference>
<accession>A0AAW1LZA6</accession>
<keyword evidence="3" id="KW-0866">Nonsense-mediated mRNA decay</keyword>
<dbReference type="InterPro" id="IPR035979">
    <property type="entry name" value="RBD_domain_sf"/>
</dbReference>
<evidence type="ECO:0000256" key="3">
    <source>
        <dbReference type="ARBA" id="ARBA00023161"/>
    </source>
</evidence>
<organism evidence="6 7">
    <name type="scientific">Popillia japonica</name>
    <name type="common">Japanese beetle</name>
    <dbReference type="NCBI Taxonomy" id="7064"/>
    <lineage>
        <taxon>Eukaryota</taxon>
        <taxon>Metazoa</taxon>
        <taxon>Ecdysozoa</taxon>
        <taxon>Arthropoda</taxon>
        <taxon>Hexapoda</taxon>
        <taxon>Insecta</taxon>
        <taxon>Pterygota</taxon>
        <taxon>Neoptera</taxon>
        <taxon>Endopterygota</taxon>
        <taxon>Coleoptera</taxon>
        <taxon>Polyphaga</taxon>
        <taxon>Scarabaeiformia</taxon>
        <taxon>Scarabaeidae</taxon>
        <taxon>Rutelinae</taxon>
        <taxon>Popillia</taxon>
    </lineage>
</organism>
<comment type="similarity">
    <text evidence="2">Belongs to the RENT3 family.</text>
</comment>
<protein>
    <submittedName>
        <fullName evidence="6">Smg-4/UPF3 family</fullName>
    </submittedName>
</protein>
<keyword evidence="4" id="KW-0539">Nucleus</keyword>
<dbReference type="PANTHER" id="PTHR13112:SF0">
    <property type="entry name" value="FI21285P1"/>
    <property type="match status" value="1"/>
</dbReference>